<gene>
    <name evidence="1" type="ORF">OG563_02750</name>
</gene>
<evidence type="ECO:0000313" key="1">
    <source>
        <dbReference type="EMBL" id="WUV47186.1"/>
    </source>
</evidence>
<organism evidence="1 2">
    <name type="scientific">Nocardia vinacea</name>
    <dbReference type="NCBI Taxonomy" id="96468"/>
    <lineage>
        <taxon>Bacteria</taxon>
        <taxon>Bacillati</taxon>
        <taxon>Actinomycetota</taxon>
        <taxon>Actinomycetes</taxon>
        <taxon>Mycobacteriales</taxon>
        <taxon>Nocardiaceae</taxon>
        <taxon>Nocardia</taxon>
    </lineage>
</organism>
<keyword evidence="2" id="KW-1185">Reference proteome</keyword>
<protein>
    <submittedName>
        <fullName evidence="1">Uncharacterized protein</fullName>
    </submittedName>
</protein>
<proteinExistence type="predicted"/>
<dbReference type="EMBL" id="CP109441">
    <property type="protein sequence ID" value="WUV47186.1"/>
    <property type="molecule type" value="Genomic_DNA"/>
</dbReference>
<sequence length="171" mass="17845">MPAVSWDFFLLTALSSSLSDFIGFTACLNSVDPGESDASAFAFSGAGVGERGQGVPAVDGGFFEHLLTYLRAPGQLGHCDLGDPVRSDSDHPPGGFGFLPPVECVDQAESGPRHRMVGVGFPLGERGFHDVEAGVECEARRSGMAGEHGLLLDGGVDAVPERGVAAHHRRV</sequence>
<evidence type="ECO:0000313" key="2">
    <source>
        <dbReference type="Proteomes" id="UP001432062"/>
    </source>
</evidence>
<dbReference type="Proteomes" id="UP001432062">
    <property type="component" value="Chromosome"/>
</dbReference>
<accession>A0ABZ1YYG2</accession>
<reference evidence="1" key="1">
    <citation type="submission" date="2022-10" db="EMBL/GenBank/DDBJ databases">
        <title>The complete genomes of actinobacterial strains from the NBC collection.</title>
        <authorList>
            <person name="Joergensen T.S."/>
            <person name="Alvarez Arevalo M."/>
            <person name="Sterndorff E.B."/>
            <person name="Faurdal D."/>
            <person name="Vuksanovic O."/>
            <person name="Mourched A.-S."/>
            <person name="Charusanti P."/>
            <person name="Shaw S."/>
            <person name="Blin K."/>
            <person name="Weber T."/>
        </authorList>
    </citation>
    <scope>NUCLEOTIDE SEQUENCE</scope>
    <source>
        <strain evidence="1">NBC_01482</strain>
    </source>
</reference>
<name>A0ABZ1YYG2_9NOCA</name>